<proteinExistence type="predicted"/>
<sequence length="157" mass="16067">MSYAFTLNGRGVDVDVPGLTPLLEVLREHLGLTGAKPGCGEGRCGACTVLLDDQPVVSCLLPGSAVEGRSVRTVESLAGADGPLSPVQDALLDAGGVQCGACIPGMAMTLTAVLEQSRDLSEETVRQSLTGNICRCTGYQKIVDAALRAAGTDGGHR</sequence>
<dbReference type="Proteomes" id="UP001458415">
    <property type="component" value="Unassembled WGS sequence"/>
</dbReference>
<dbReference type="PANTHER" id="PTHR44379:SF5">
    <property type="entry name" value="OXIDOREDUCTASE WITH IRON-SULFUR SUBUNIT"/>
    <property type="match status" value="1"/>
</dbReference>
<dbReference type="Gene3D" id="1.10.150.120">
    <property type="entry name" value="[2Fe-2S]-binding domain"/>
    <property type="match status" value="1"/>
</dbReference>
<dbReference type="SUPFAM" id="SSF47741">
    <property type="entry name" value="CO dehydrogenase ISP C-domain like"/>
    <property type="match status" value="1"/>
</dbReference>
<dbReference type="RefSeq" id="WP_086727495.1">
    <property type="nucleotide sequence ID" value="NZ_MUBM01000186.1"/>
</dbReference>
<keyword evidence="4" id="KW-0408">Iron</keyword>
<evidence type="ECO:0000256" key="4">
    <source>
        <dbReference type="ARBA" id="ARBA00023004"/>
    </source>
</evidence>
<dbReference type="SUPFAM" id="SSF54292">
    <property type="entry name" value="2Fe-2S ferredoxin-like"/>
    <property type="match status" value="1"/>
</dbReference>
<keyword evidence="1" id="KW-0001">2Fe-2S</keyword>
<keyword evidence="5" id="KW-0411">Iron-sulfur</keyword>
<name>A0ABV1VUA4_9ACTN</name>
<dbReference type="Pfam" id="PF01799">
    <property type="entry name" value="Fer2_2"/>
    <property type="match status" value="1"/>
</dbReference>
<dbReference type="InterPro" id="IPR002888">
    <property type="entry name" value="2Fe-2S-bd"/>
</dbReference>
<dbReference type="InterPro" id="IPR036884">
    <property type="entry name" value="2Fe-2S-bd_dom_sf"/>
</dbReference>
<comment type="caution">
    <text evidence="7">The sequence shown here is derived from an EMBL/GenBank/DDBJ whole genome shotgun (WGS) entry which is preliminary data.</text>
</comment>
<evidence type="ECO:0000256" key="5">
    <source>
        <dbReference type="ARBA" id="ARBA00023014"/>
    </source>
</evidence>
<dbReference type="InterPro" id="IPR051452">
    <property type="entry name" value="Diverse_Oxidoreductases"/>
</dbReference>
<evidence type="ECO:0000313" key="8">
    <source>
        <dbReference type="Proteomes" id="UP001458415"/>
    </source>
</evidence>
<keyword evidence="3" id="KW-0560">Oxidoreductase</keyword>
<dbReference type="PROSITE" id="PS00197">
    <property type="entry name" value="2FE2S_FER_1"/>
    <property type="match status" value="1"/>
</dbReference>
<dbReference type="PANTHER" id="PTHR44379">
    <property type="entry name" value="OXIDOREDUCTASE WITH IRON-SULFUR SUBUNIT"/>
    <property type="match status" value="1"/>
</dbReference>
<gene>
    <name evidence="7" type="ORF">ABT317_00160</name>
</gene>
<dbReference type="Gene3D" id="3.10.20.30">
    <property type="match status" value="1"/>
</dbReference>
<evidence type="ECO:0000256" key="2">
    <source>
        <dbReference type="ARBA" id="ARBA00022723"/>
    </source>
</evidence>
<dbReference type="InterPro" id="IPR006058">
    <property type="entry name" value="2Fe2S_fd_BS"/>
</dbReference>
<evidence type="ECO:0000256" key="1">
    <source>
        <dbReference type="ARBA" id="ARBA00022714"/>
    </source>
</evidence>
<dbReference type="InterPro" id="IPR001041">
    <property type="entry name" value="2Fe-2S_ferredoxin-type"/>
</dbReference>
<dbReference type="EMBL" id="JBEPCU010000001">
    <property type="protein sequence ID" value="MER6975520.1"/>
    <property type="molecule type" value="Genomic_DNA"/>
</dbReference>
<accession>A0ABV1VUA4</accession>
<protein>
    <submittedName>
        <fullName evidence="7">(2Fe-2S)-binding protein</fullName>
    </submittedName>
</protein>
<keyword evidence="8" id="KW-1185">Reference proteome</keyword>
<evidence type="ECO:0000259" key="6">
    <source>
        <dbReference type="PROSITE" id="PS51085"/>
    </source>
</evidence>
<organism evidence="7 8">
    <name type="scientific">Streptomyces carpinensis</name>
    <dbReference type="NCBI Taxonomy" id="66369"/>
    <lineage>
        <taxon>Bacteria</taxon>
        <taxon>Bacillati</taxon>
        <taxon>Actinomycetota</taxon>
        <taxon>Actinomycetes</taxon>
        <taxon>Kitasatosporales</taxon>
        <taxon>Streptomycetaceae</taxon>
        <taxon>Streptomyces</taxon>
    </lineage>
</organism>
<keyword evidence="2" id="KW-0479">Metal-binding</keyword>
<dbReference type="PROSITE" id="PS51085">
    <property type="entry name" value="2FE2S_FER_2"/>
    <property type="match status" value="1"/>
</dbReference>
<evidence type="ECO:0000256" key="3">
    <source>
        <dbReference type="ARBA" id="ARBA00023002"/>
    </source>
</evidence>
<dbReference type="CDD" id="cd00207">
    <property type="entry name" value="fer2"/>
    <property type="match status" value="1"/>
</dbReference>
<dbReference type="InterPro" id="IPR036010">
    <property type="entry name" value="2Fe-2S_ferredoxin-like_sf"/>
</dbReference>
<dbReference type="Pfam" id="PF00111">
    <property type="entry name" value="Fer2"/>
    <property type="match status" value="1"/>
</dbReference>
<feature type="domain" description="2Fe-2S ferredoxin-type" evidence="6">
    <location>
        <begin position="1"/>
        <end position="77"/>
    </location>
</feature>
<evidence type="ECO:0000313" key="7">
    <source>
        <dbReference type="EMBL" id="MER6975520.1"/>
    </source>
</evidence>
<dbReference type="InterPro" id="IPR012675">
    <property type="entry name" value="Beta-grasp_dom_sf"/>
</dbReference>
<reference evidence="7 8" key="1">
    <citation type="submission" date="2024-06" db="EMBL/GenBank/DDBJ databases">
        <title>The Natural Products Discovery Center: Release of the First 8490 Sequenced Strains for Exploring Actinobacteria Biosynthetic Diversity.</title>
        <authorList>
            <person name="Kalkreuter E."/>
            <person name="Kautsar S.A."/>
            <person name="Yang D."/>
            <person name="Bader C.D."/>
            <person name="Teijaro C.N."/>
            <person name="Fluegel L."/>
            <person name="Davis C.M."/>
            <person name="Simpson J.R."/>
            <person name="Lauterbach L."/>
            <person name="Steele A.D."/>
            <person name="Gui C."/>
            <person name="Meng S."/>
            <person name="Li G."/>
            <person name="Viehrig K."/>
            <person name="Ye F."/>
            <person name="Su P."/>
            <person name="Kiefer A.F."/>
            <person name="Nichols A."/>
            <person name="Cepeda A.J."/>
            <person name="Yan W."/>
            <person name="Fan B."/>
            <person name="Jiang Y."/>
            <person name="Adhikari A."/>
            <person name="Zheng C.-J."/>
            <person name="Schuster L."/>
            <person name="Cowan T.M."/>
            <person name="Smanski M.J."/>
            <person name="Chevrette M.G."/>
            <person name="De Carvalho L.P.S."/>
            <person name="Shen B."/>
        </authorList>
    </citation>
    <scope>NUCLEOTIDE SEQUENCE [LARGE SCALE GENOMIC DNA]</scope>
    <source>
        <strain evidence="7 8">NPDC000634</strain>
    </source>
</reference>